<evidence type="ECO:0000313" key="2">
    <source>
        <dbReference type="Proteomes" id="UP000321577"/>
    </source>
</evidence>
<reference evidence="1 2" key="1">
    <citation type="submission" date="2019-07" db="EMBL/GenBank/DDBJ databases">
        <title>Whole genome shotgun sequence of Brevifollis gellanilyticus NBRC 108608.</title>
        <authorList>
            <person name="Hosoyama A."/>
            <person name="Uohara A."/>
            <person name="Ohji S."/>
            <person name="Ichikawa N."/>
        </authorList>
    </citation>
    <scope>NUCLEOTIDE SEQUENCE [LARGE SCALE GENOMIC DNA]</scope>
    <source>
        <strain evidence="1 2">NBRC 108608</strain>
    </source>
</reference>
<organism evidence="1 2">
    <name type="scientific">Brevifollis gellanilyticus</name>
    <dbReference type="NCBI Taxonomy" id="748831"/>
    <lineage>
        <taxon>Bacteria</taxon>
        <taxon>Pseudomonadati</taxon>
        <taxon>Verrucomicrobiota</taxon>
        <taxon>Verrucomicrobiia</taxon>
        <taxon>Verrucomicrobiales</taxon>
        <taxon>Verrucomicrobiaceae</taxon>
    </lineage>
</organism>
<dbReference type="Proteomes" id="UP000321577">
    <property type="component" value="Unassembled WGS sequence"/>
</dbReference>
<evidence type="ECO:0000313" key="1">
    <source>
        <dbReference type="EMBL" id="GEP45396.1"/>
    </source>
</evidence>
<accession>A0A512MFB3</accession>
<sequence length="144" mass="16440">MTETILKRVLLAVLVVVLPLGFQSATSYETTAAREYVTWFGMRLTPYKVTENDLSLWLKNTVGHHPATDEWTQTTLGVWWFPGKIGTPPGNWLLGRHLHDCYVAARSDTERQKILGFARQLVEAKSPYEKSLVNERWNVALPEL</sequence>
<dbReference type="AlphaFoldDB" id="A0A512MFB3"/>
<keyword evidence="2" id="KW-1185">Reference proteome</keyword>
<dbReference type="RefSeq" id="WP_146854254.1">
    <property type="nucleotide sequence ID" value="NZ_BKAG01000048.1"/>
</dbReference>
<dbReference type="EMBL" id="BKAG01000048">
    <property type="protein sequence ID" value="GEP45396.1"/>
    <property type="molecule type" value="Genomic_DNA"/>
</dbReference>
<protein>
    <submittedName>
        <fullName evidence="1">Uncharacterized protein</fullName>
    </submittedName>
</protein>
<proteinExistence type="predicted"/>
<comment type="caution">
    <text evidence="1">The sequence shown here is derived from an EMBL/GenBank/DDBJ whole genome shotgun (WGS) entry which is preliminary data.</text>
</comment>
<name>A0A512MFB3_9BACT</name>
<gene>
    <name evidence="1" type="ORF">BGE01nite_46870</name>
</gene>